<feature type="compositionally biased region" description="Basic and acidic residues" evidence="1">
    <location>
        <begin position="61"/>
        <end position="90"/>
    </location>
</feature>
<name>A0A8K0GJR2_IGNLU</name>
<accession>A0A8K0GJR2</accession>
<feature type="compositionally biased region" description="Basic residues" evidence="1">
    <location>
        <begin position="294"/>
        <end position="304"/>
    </location>
</feature>
<dbReference type="Proteomes" id="UP000801492">
    <property type="component" value="Unassembled WGS sequence"/>
</dbReference>
<comment type="caution">
    <text evidence="2">The sequence shown here is derived from an EMBL/GenBank/DDBJ whole genome shotgun (WGS) entry which is preliminary data.</text>
</comment>
<feature type="region of interest" description="Disordered" evidence="1">
    <location>
        <begin position="290"/>
        <end position="322"/>
    </location>
</feature>
<dbReference type="OrthoDB" id="7485566at2759"/>
<reference evidence="2" key="1">
    <citation type="submission" date="2019-08" db="EMBL/GenBank/DDBJ databases">
        <title>The genome of the North American firefly Photinus pyralis.</title>
        <authorList>
            <consortium name="Photinus pyralis genome working group"/>
            <person name="Fallon T.R."/>
            <person name="Sander Lower S.E."/>
            <person name="Weng J.-K."/>
        </authorList>
    </citation>
    <scope>NUCLEOTIDE SEQUENCE</scope>
    <source>
        <strain evidence="2">TRF0915ILg1</strain>
        <tissue evidence="2">Whole body</tissue>
    </source>
</reference>
<dbReference type="EMBL" id="VTPC01001265">
    <property type="protein sequence ID" value="KAF2902534.1"/>
    <property type="molecule type" value="Genomic_DNA"/>
</dbReference>
<evidence type="ECO:0000256" key="1">
    <source>
        <dbReference type="SAM" id="MobiDB-lite"/>
    </source>
</evidence>
<evidence type="ECO:0000313" key="2">
    <source>
        <dbReference type="EMBL" id="KAF2902534.1"/>
    </source>
</evidence>
<dbReference type="AlphaFoldDB" id="A0A8K0GJR2"/>
<organism evidence="2 3">
    <name type="scientific">Ignelater luminosus</name>
    <name type="common">Cucubano</name>
    <name type="synonym">Pyrophorus luminosus</name>
    <dbReference type="NCBI Taxonomy" id="2038154"/>
    <lineage>
        <taxon>Eukaryota</taxon>
        <taxon>Metazoa</taxon>
        <taxon>Ecdysozoa</taxon>
        <taxon>Arthropoda</taxon>
        <taxon>Hexapoda</taxon>
        <taxon>Insecta</taxon>
        <taxon>Pterygota</taxon>
        <taxon>Neoptera</taxon>
        <taxon>Endopterygota</taxon>
        <taxon>Coleoptera</taxon>
        <taxon>Polyphaga</taxon>
        <taxon>Elateriformia</taxon>
        <taxon>Elateroidea</taxon>
        <taxon>Elateridae</taxon>
        <taxon>Agrypninae</taxon>
        <taxon>Pyrophorini</taxon>
        <taxon>Ignelater</taxon>
    </lineage>
</organism>
<proteinExistence type="predicted"/>
<evidence type="ECO:0000313" key="3">
    <source>
        <dbReference type="Proteomes" id="UP000801492"/>
    </source>
</evidence>
<sequence>MERFMLGISIRERKTNDWIKERTKVTDIANSVYLEMEMGRPRDQNGKEYVEQTNTKMAAVARKEKSATSEDEVERRHSESCGRGMDEKSGRTTGVEEYEEDLYAAVGIYNGSPANRVRAPYKIRGLQTETQIQATNSRTPLQPVANVLIIAVRQEDPAGPMTFTLAIQPIIDELKSELNVFYLGDGSLSDDPEVVLSGFMNLIDRRQALQHPESGAWLQAIPSSYIGTLMDCVALRIGNPAWTSKGSGRFLRHSELNNILKRCREAKIDEADTKGLDDITLEELTESLREAKSRKNNRTRQQKHRIGEIRRHPTSPEVPTFF</sequence>
<gene>
    <name evidence="2" type="ORF">ILUMI_03651</name>
</gene>
<feature type="region of interest" description="Disordered" evidence="1">
    <location>
        <begin position="61"/>
        <end position="94"/>
    </location>
</feature>
<keyword evidence="3" id="KW-1185">Reference proteome</keyword>
<protein>
    <submittedName>
        <fullName evidence="2">Uncharacterized protein</fullName>
    </submittedName>
</protein>